<dbReference type="EMBL" id="LZRT01000129">
    <property type="protein sequence ID" value="OUM84453.1"/>
    <property type="molecule type" value="Genomic_DNA"/>
</dbReference>
<comment type="similarity">
    <text evidence="1 8">Belongs to the N(4)/N(6)-methyltransferase family.</text>
</comment>
<dbReference type="GO" id="GO:0043565">
    <property type="term" value="F:sequence-specific DNA binding"/>
    <property type="evidence" value="ECO:0007669"/>
    <property type="project" value="TreeGrafter"/>
</dbReference>
<accession>A0A1Y3PAU1</accession>
<dbReference type="NCBIfam" id="TIGR00571">
    <property type="entry name" value="dam"/>
    <property type="match status" value="1"/>
</dbReference>
<comment type="caution">
    <text evidence="9">The sequence shown here is derived from an EMBL/GenBank/DDBJ whole genome shotgun (WGS) entry which is preliminary data.</text>
</comment>
<protein>
    <recommendedName>
        <fullName evidence="2 8">Site-specific DNA-methyltransferase (adenine-specific)</fullName>
        <ecNumber evidence="2 8">2.1.1.72</ecNumber>
    </recommendedName>
</protein>
<dbReference type="PANTHER" id="PTHR30481:SF3">
    <property type="entry name" value="DNA ADENINE METHYLASE"/>
    <property type="match status" value="1"/>
</dbReference>
<dbReference type="Pfam" id="PF02086">
    <property type="entry name" value="MethyltransfD12"/>
    <property type="match status" value="1"/>
</dbReference>
<dbReference type="PIRSF" id="PIRSF000398">
    <property type="entry name" value="M_m6A_EcoRV"/>
    <property type="match status" value="1"/>
</dbReference>
<dbReference type="GO" id="GO:0006298">
    <property type="term" value="P:mismatch repair"/>
    <property type="evidence" value="ECO:0007669"/>
    <property type="project" value="TreeGrafter"/>
</dbReference>
<evidence type="ECO:0000256" key="6">
    <source>
        <dbReference type="ARBA" id="ARBA00047942"/>
    </source>
</evidence>
<evidence type="ECO:0000256" key="1">
    <source>
        <dbReference type="ARBA" id="ARBA00006594"/>
    </source>
</evidence>
<dbReference type="GO" id="GO:0009307">
    <property type="term" value="P:DNA restriction-modification system"/>
    <property type="evidence" value="ECO:0007669"/>
    <property type="project" value="InterPro"/>
</dbReference>
<proteinExistence type="inferred from homology"/>
<feature type="binding site" evidence="7">
    <location>
        <position position="187"/>
    </location>
    <ligand>
        <name>S-adenosyl-L-methionine</name>
        <dbReference type="ChEBI" id="CHEBI:59789"/>
    </ligand>
</feature>
<evidence type="ECO:0000256" key="7">
    <source>
        <dbReference type="PIRSR" id="PIRSR000398-1"/>
    </source>
</evidence>
<name>A0A1Y3PAU1_9BACI</name>
<organism evidence="9 10">
    <name type="scientific">Bacillus thermozeamaize</name>
    <dbReference type="NCBI Taxonomy" id="230954"/>
    <lineage>
        <taxon>Bacteria</taxon>
        <taxon>Bacillati</taxon>
        <taxon>Bacillota</taxon>
        <taxon>Bacilli</taxon>
        <taxon>Bacillales</taxon>
        <taxon>Bacillaceae</taxon>
        <taxon>Bacillus</taxon>
    </lineage>
</organism>
<feature type="binding site" evidence="7">
    <location>
        <position position="65"/>
    </location>
    <ligand>
        <name>S-adenosyl-L-methionine</name>
        <dbReference type="ChEBI" id="CHEBI:59789"/>
    </ligand>
</feature>
<reference evidence="10" key="1">
    <citation type="submission" date="2016-06" db="EMBL/GenBank/DDBJ databases">
        <authorList>
            <person name="Nascimento L."/>
            <person name="Pereira R.V."/>
            <person name="Martins L.F."/>
            <person name="Quaggio R.B."/>
            <person name="Silva A.M."/>
            <person name="Setubal J.C."/>
        </authorList>
    </citation>
    <scope>NUCLEOTIDE SEQUENCE [LARGE SCALE GENOMIC DNA]</scope>
</reference>
<keyword evidence="3 8" id="KW-0489">Methyltransferase</keyword>
<dbReference type="EC" id="2.1.1.72" evidence="2 8"/>
<keyword evidence="4 8" id="KW-0808">Transferase</keyword>
<evidence type="ECO:0000256" key="4">
    <source>
        <dbReference type="ARBA" id="ARBA00022679"/>
    </source>
</evidence>
<dbReference type="Gene3D" id="1.10.1020.10">
    <property type="entry name" value="Adenine-specific Methyltransferase, Domain 2"/>
    <property type="match status" value="1"/>
</dbReference>
<dbReference type="GO" id="GO:0009007">
    <property type="term" value="F:site-specific DNA-methyltransferase (adenine-specific) activity"/>
    <property type="evidence" value="ECO:0007669"/>
    <property type="project" value="UniProtKB-UniRule"/>
</dbReference>
<evidence type="ECO:0000256" key="2">
    <source>
        <dbReference type="ARBA" id="ARBA00011900"/>
    </source>
</evidence>
<dbReference type="PANTHER" id="PTHR30481">
    <property type="entry name" value="DNA ADENINE METHYLASE"/>
    <property type="match status" value="1"/>
</dbReference>
<feature type="binding site" evidence="7">
    <location>
        <position position="18"/>
    </location>
    <ligand>
        <name>S-adenosyl-L-methionine</name>
        <dbReference type="ChEBI" id="CHEBI:59789"/>
    </ligand>
</feature>
<evidence type="ECO:0000256" key="3">
    <source>
        <dbReference type="ARBA" id="ARBA00022603"/>
    </source>
</evidence>
<dbReference type="GO" id="GO:0032259">
    <property type="term" value="P:methylation"/>
    <property type="evidence" value="ECO:0007669"/>
    <property type="project" value="UniProtKB-KW"/>
</dbReference>
<dbReference type="InterPro" id="IPR029063">
    <property type="entry name" value="SAM-dependent_MTases_sf"/>
</dbReference>
<dbReference type="InterPro" id="IPR023095">
    <property type="entry name" value="Ade_MeTrfase_dom_2"/>
</dbReference>
<dbReference type="GO" id="GO:1904047">
    <property type="term" value="F:S-adenosyl-L-methionine binding"/>
    <property type="evidence" value="ECO:0007669"/>
    <property type="project" value="TreeGrafter"/>
</dbReference>
<sequence length="275" mass="31876">MSGDTRTPRPFLKWAGGKSQLLAQFEPLYPASFNAYHEPFVGGGAVFFHLFATGRLRGKRVVLSDINPELINIYRVVQNSVHELIEDLKRHRNERDYYYAIRAEEPQDPVRRASRMIFLNKTCYNGLWRVNRKGKFNVPFGRYKNPKICDEEALLAAHAALQNVEILLAPFETVLDRAKPGDFIYFDPPYHPLNETSNFTSYTPDNFGPEDQRRLAAVFRELDRRGCLVMLSNSDTPFIHELYRGYRIDKVWASRAINSKADRRGQITEVVVRNY</sequence>
<dbReference type="AlphaFoldDB" id="A0A1Y3PAU1"/>
<dbReference type="PROSITE" id="PS00092">
    <property type="entry name" value="N6_MTASE"/>
    <property type="match status" value="1"/>
</dbReference>
<comment type="catalytic activity">
    <reaction evidence="6 8">
        <text>a 2'-deoxyadenosine in DNA + S-adenosyl-L-methionine = an N(6)-methyl-2'-deoxyadenosine in DNA + S-adenosyl-L-homocysteine + H(+)</text>
        <dbReference type="Rhea" id="RHEA:15197"/>
        <dbReference type="Rhea" id="RHEA-COMP:12418"/>
        <dbReference type="Rhea" id="RHEA-COMP:12419"/>
        <dbReference type="ChEBI" id="CHEBI:15378"/>
        <dbReference type="ChEBI" id="CHEBI:57856"/>
        <dbReference type="ChEBI" id="CHEBI:59789"/>
        <dbReference type="ChEBI" id="CHEBI:90615"/>
        <dbReference type="ChEBI" id="CHEBI:90616"/>
        <dbReference type="EC" id="2.1.1.72"/>
    </reaction>
</comment>
<dbReference type="InterPro" id="IPR012263">
    <property type="entry name" value="M_m6A_EcoRV"/>
</dbReference>
<dbReference type="PRINTS" id="PR00505">
    <property type="entry name" value="D12N6MTFRASE"/>
</dbReference>
<feature type="binding site" evidence="7">
    <location>
        <position position="14"/>
    </location>
    <ligand>
        <name>S-adenosyl-L-methionine</name>
        <dbReference type="ChEBI" id="CHEBI:59789"/>
    </ligand>
</feature>
<dbReference type="InterPro" id="IPR012327">
    <property type="entry name" value="MeTrfase_D12"/>
</dbReference>
<evidence type="ECO:0000313" key="9">
    <source>
        <dbReference type="EMBL" id="OUM84453.1"/>
    </source>
</evidence>
<evidence type="ECO:0000313" key="10">
    <source>
        <dbReference type="Proteomes" id="UP000196475"/>
    </source>
</evidence>
<gene>
    <name evidence="9" type="ORF">BAA01_15350</name>
</gene>
<evidence type="ECO:0000256" key="8">
    <source>
        <dbReference type="RuleBase" id="RU361257"/>
    </source>
</evidence>
<dbReference type="Gene3D" id="3.40.50.150">
    <property type="entry name" value="Vaccinia Virus protein VP39"/>
    <property type="match status" value="1"/>
</dbReference>
<dbReference type="InterPro" id="IPR002052">
    <property type="entry name" value="DNA_methylase_N6_adenine_CS"/>
</dbReference>
<evidence type="ECO:0000256" key="5">
    <source>
        <dbReference type="ARBA" id="ARBA00022691"/>
    </source>
</evidence>
<dbReference type="Proteomes" id="UP000196475">
    <property type="component" value="Unassembled WGS sequence"/>
</dbReference>
<keyword evidence="5 8" id="KW-0949">S-adenosyl-L-methionine</keyword>
<dbReference type="SUPFAM" id="SSF53335">
    <property type="entry name" value="S-adenosyl-L-methionine-dependent methyltransferases"/>
    <property type="match status" value="1"/>
</dbReference>